<accession>A0A1G7GGS7</accession>
<reference evidence="2 5" key="2">
    <citation type="submission" date="2019-12" db="EMBL/GenBank/DDBJ databases">
        <authorList>
            <person name="Zheng J."/>
        </authorList>
    </citation>
    <scope>NUCLEOTIDE SEQUENCE [LARGE SCALE GENOMIC DNA]</scope>
    <source>
        <strain evidence="2 5">DSM 27347</strain>
    </source>
</reference>
<protein>
    <submittedName>
        <fullName evidence="2">NAD(P)H-binding protein</fullName>
    </submittedName>
    <submittedName>
        <fullName evidence="3">NADH dehydrogenase</fullName>
    </submittedName>
</protein>
<dbReference type="InterPro" id="IPR051207">
    <property type="entry name" value="ComplexI_NDUFA9_subunit"/>
</dbReference>
<dbReference type="InterPro" id="IPR036291">
    <property type="entry name" value="NAD(P)-bd_dom_sf"/>
</dbReference>
<keyword evidence="4" id="KW-1185">Reference proteome</keyword>
<dbReference type="PANTHER" id="PTHR12126">
    <property type="entry name" value="NADH-UBIQUINONE OXIDOREDUCTASE 39 KDA SUBUNIT-RELATED"/>
    <property type="match status" value="1"/>
</dbReference>
<gene>
    <name evidence="2" type="ORF">GQR91_04230</name>
    <name evidence="3" type="ORF">SAMN05216557_101874</name>
</gene>
<name>A0A1G7GGS7_9SPHN</name>
<reference evidence="3 4" key="1">
    <citation type="submission" date="2016-10" db="EMBL/GenBank/DDBJ databases">
        <authorList>
            <person name="Varghese N."/>
            <person name="Submissions S."/>
        </authorList>
    </citation>
    <scope>NUCLEOTIDE SEQUENCE [LARGE SCALE GENOMIC DNA]</scope>
    <source>
        <strain evidence="3 4">S7-754</strain>
    </source>
</reference>
<dbReference type="Pfam" id="PF01370">
    <property type="entry name" value="Epimerase"/>
    <property type="match status" value="1"/>
</dbReference>
<dbReference type="Proteomes" id="UP000323502">
    <property type="component" value="Unassembled WGS sequence"/>
</dbReference>
<dbReference type="EMBL" id="FNBI01000001">
    <property type="protein sequence ID" value="SDE87327.1"/>
    <property type="molecule type" value="Genomic_DNA"/>
</dbReference>
<sequence length="311" mass="32754">MKNKLVTLIGGGGFVGRYVAQALLRAGARVRIAQRDPRGAFFLKPQGGLGQTQFIAADVSRPETIARAVAGADAVVNLVGVLAGDFQRYHIEGARIVAEAARNAGVEALVQVSAIGANPQAESGYARSKGEGEAAVRAAFPGATIMRPSIVFGREDQFVNRFAGMVAKAPVVPVLRAPTRFQPVFVADVAEAIVAAVADPGTHGGHIYELGGPDIISMGALIRWIAEALGRSPSIVELPDSVGSMLASLPGSPITRDQWRMLQTDNVVSDGAEGFAAFGIAPRPLEAVAPEWLVRFRRQGRFGRRLKTIAA</sequence>
<evidence type="ECO:0000259" key="1">
    <source>
        <dbReference type="Pfam" id="PF01370"/>
    </source>
</evidence>
<organism evidence="3 4">
    <name type="scientific">Sphingomonas carotinifaciens</name>
    <dbReference type="NCBI Taxonomy" id="1166323"/>
    <lineage>
        <taxon>Bacteria</taxon>
        <taxon>Pseudomonadati</taxon>
        <taxon>Pseudomonadota</taxon>
        <taxon>Alphaproteobacteria</taxon>
        <taxon>Sphingomonadales</taxon>
        <taxon>Sphingomonadaceae</taxon>
        <taxon>Sphingomonas</taxon>
    </lineage>
</organism>
<dbReference type="SUPFAM" id="SSF51735">
    <property type="entry name" value="NAD(P)-binding Rossmann-fold domains"/>
    <property type="match status" value="1"/>
</dbReference>
<evidence type="ECO:0000313" key="2">
    <source>
        <dbReference type="EMBL" id="MWC42867.1"/>
    </source>
</evidence>
<dbReference type="Proteomes" id="UP000436801">
    <property type="component" value="Unassembled WGS sequence"/>
</dbReference>
<dbReference type="OrthoDB" id="9776313at2"/>
<evidence type="ECO:0000313" key="3">
    <source>
        <dbReference type="EMBL" id="SDE87327.1"/>
    </source>
</evidence>
<evidence type="ECO:0000313" key="5">
    <source>
        <dbReference type="Proteomes" id="UP000436801"/>
    </source>
</evidence>
<dbReference type="Gene3D" id="3.40.50.720">
    <property type="entry name" value="NAD(P)-binding Rossmann-like Domain"/>
    <property type="match status" value="1"/>
</dbReference>
<dbReference type="PANTHER" id="PTHR12126:SF11">
    <property type="entry name" value="NADH DEHYDROGENASE [UBIQUINONE] 1 ALPHA SUBCOMPLEX SUBUNIT 9, MITOCHONDRIAL"/>
    <property type="match status" value="1"/>
</dbReference>
<dbReference type="EMBL" id="WSUT01000005">
    <property type="protein sequence ID" value="MWC42867.1"/>
    <property type="molecule type" value="Genomic_DNA"/>
</dbReference>
<evidence type="ECO:0000313" key="4">
    <source>
        <dbReference type="Proteomes" id="UP000323502"/>
    </source>
</evidence>
<dbReference type="CDD" id="cd05271">
    <property type="entry name" value="NDUFA9_like_SDR_a"/>
    <property type="match status" value="1"/>
</dbReference>
<dbReference type="InterPro" id="IPR001509">
    <property type="entry name" value="Epimerase_deHydtase"/>
</dbReference>
<proteinExistence type="predicted"/>
<dbReference type="GO" id="GO:0044877">
    <property type="term" value="F:protein-containing complex binding"/>
    <property type="evidence" value="ECO:0007669"/>
    <property type="project" value="TreeGrafter"/>
</dbReference>
<dbReference type="AlphaFoldDB" id="A0A1G7GGS7"/>
<feature type="domain" description="NAD-dependent epimerase/dehydratase" evidence="1">
    <location>
        <begin position="7"/>
        <end position="211"/>
    </location>
</feature>
<dbReference type="RefSeq" id="WP_149681282.1">
    <property type="nucleotide sequence ID" value="NZ_FNBI01000001.1"/>
</dbReference>